<gene>
    <name evidence="3" type="ORF">THAOC_06428</name>
</gene>
<dbReference type="OrthoDB" id="2148946at2759"/>
<dbReference type="InterPro" id="IPR006597">
    <property type="entry name" value="Sel1-like"/>
</dbReference>
<proteinExistence type="inferred from homology"/>
<dbReference type="SMART" id="SM00671">
    <property type="entry name" value="SEL1"/>
    <property type="match status" value="2"/>
</dbReference>
<dbReference type="Pfam" id="PF08238">
    <property type="entry name" value="Sel1"/>
    <property type="match status" value="2"/>
</dbReference>
<dbReference type="Proteomes" id="UP000266841">
    <property type="component" value="Unassembled WGS sequence"/>
</dbReference>
<organism evidence="3 4">
    <name type="scientific">Thalassiosira oceanica</name>
    <name type="common">Marine diatom</name>
    <dbReference type="NCBI Taxonomy" id="159749"/>
    <lineage>
        <taxon>Eukaryota</taxon>
        <taxon>Sar</taxon>
        <taxon>Stramenopiles</taxon>
        <taxon>Ochrophyta</taxon>
        <taxon>Bacillariophyta</taxon>
        <taxon>Coscinodiscophyceae</taxon>
        <taxon>Thalassiosirophycidae</taxon>
        <taxon>Thalassiosirales</taxon>
        <taxon>Thalassiosiraceae</taxon>
        <taxon>Thalassiosira</taxon>
    </lineage>
</organism>
<name>K0TLR5_THAOC</name>
<keyword evidence="4" id="KW-1185">Reference proteome</keyword>
<comment type="similarity">
    <text evidence="1">Belongs to the sel-1 family.</text>
</comment>
<reference evidence="3 4" key="1">
    <citation type="journal article" date="2012" name="Genome Biol.">
        <title>Genome and low-iron response of an oceanic diatom adapted to chronic iron limitation.</title>
        <authorList>
            <person name="Lommer M."/>
            <person name="Specht M."/>
            <person name="Roy A.S."/>
            <person name="Kraemer L."/>
            <person name="Andreson R."/>
            <person name="Gutowska M.A."/>
            <person name="Wolf J."/>
            <person name="Bergner S.V."/>
            <person name="Schilhabel M.B."/>
            <person name="Klostermeier U.C."/>
            <person name="Beiko R.G."/>
            <person name="Rosenstiel P."/>
            <person name="Hippler M."/>
            <person name="Laroche J."/>
        </authorList>
    </citation>
    <scope>NUCLEOTIDE SEQUENCE [LARGE SCALE GENOMIC DNA]</scope>
    <source>
        <strain evidence="3 4">CCMP1005</strain>
    </source>
</reference>
<comment type="caution">
    <text evidence="3">The sequence shown here is derived from an EMBL/GenBank/DDBJ whole genome shotgun (WGS) entry which is preliminary data.</text>
</comment>
<dbReference type="InterPro" id="IPR011990">
    <property type="entry name" value="TPR-like_helical_dom_sf"/>
</dbReference>
<dbReference type="SUPFAM" id="SSF81901">
    <property type="entry name" value="HCP-like"/>
    <property type="match status" value="1"/>
</dbReference>
<sequence>MAAHKRGMDGCAFCRTPCPINDADALAMIQTRVAKRDPAAIYYLGQQYFFGQLGLQEDSRKGVELYTEAVELDSIQALFDLGHVYYHGDGVQEDKAKAAEFWTKAAMQGHVESRHNLGWLEGQKGNRHRAYAEALKGHQDAVEEMKSHDRDEAKAYLDSRK</sequence>
<evidence type="ECO:0000256" key="1">
    <source>
        <dbReference type="ARBA" id="ARBA00038101"/>
    </source>
</evidence>
<accession>K0TLR5</accession>
<feature type="region of interest" description="Disordered" evidence="2">
    <location>
        <begin position="142"/>
        <end position="161"/>
    </location>
</feature>
<dbReference type="PANTHER" id="PTHR11102:SF160">
    <property type="entry name" value="ERAD-ASSOCIATED E3 UBIQUITIN-PROTEIN LIGASE COMPONENT HRD3"/>
    <property type="match status" value="1"/>
</dbReference>
<evidence type="ECO:0000313" key="3">
    <source>
        <dbReference type="EMBL" id="EJK72077.1"/>
    </source>
</evidence>
<dbReference type="EMBL" id="AGNL01006398">
    <property type="protein sequence ID" value="EJK72077.1"/>
    <property type="molecule type" value="Genomic_DNA"/>
</dbReference>
<dbReference type="Gene3D" id="1.25.40.10">
    <property type="entry name" value="Tetratricopeptide repeat domain"/>
    <property type="match status" value="1"/>
</dbReference>
<evidence type="ECO:0000256" key="2">
    <source>
        <dbReference type="SAM" id="MobiDB-lite"/>
    </source>
</evidence>
<dbReference type="AlphaFoldDB" id="K0TLR5"/>
<dbReference type="InterPro" id="IPR050767">
    <property type="entry name" value="Sel1_AlgK"/>
</dbReference>
<evidence type="ECO:0000313" key="4">
    <source>
        <dbReference type="Proteomes" id="UP000266841"/>
    </source>
</evidence>
<dbReference type="PANTHER" id="PTHR11102">
    <property type="entry name" value="SEL-1-LIKE PROTEIN"/>
    <property type="match status" value="1"/>
</dbReference>
<protein>
    <submittedName>
        <fullName evidence="3">Uncharacterized protein</fullName>
    </submittedName>
</protein>